<feature type="non-terminal residue" evidence="2">
    <location>
        <position position="1"/>
    </location>
</feature>
<organism evidence="2 3">
    <name type="scientific">Ambispora leptoticha</name>
    <dbReference type="NCBI Taxonomy" id="144679"/>
    <lineage>
        <taxon>Eukaryota</taxon>
        <taxon>Fungi</taxon>
        <taxon>Fungi incertae sedis</taxon>
        <taxon>Mucoromycota</taxon>
        <taxon>Glomeromycotina</taxon>
        <taxon>Glomeromycetes</taxon>
        <taxon>Archaeosporales</taxon>
        <taxon>Ambisporaceae</taxon>
        <taxon>Ambispora</taxon>
    </lineage>
</organism>
<name>A0A9N9G409_9GLOM</name>
<feature type="region of interest" description="Disordered" evidence="1">
    <location>
        <begin position="1"/>
        <end position="23"/>
    </location>
</feature>
<dbReference type="AlphaFoldDB" id="A0A9N9G409"/>
<protein>
    <submittedName>
        <fullName evidence="2">14355_t:CDS:1</fullName>
    </submittedName>
</protein>
<dbReference type="EMBL" id="CAJVPS010002755">
    <property type="protein sequence ID" value="CAG8575656.1"/>
    <property type="molecule type" value="Genomic_DNA"/>
</dbReference>
<gene>
    <name evidence="2" type="ORF">ALEPTO_LOCUS7020</name>
</gene>
<evidence type="ECO:0000313" key="2">
    <source>
        <dbReference type="EMBL" id="CAG8575656.1"/>
    </source>
</evidence>
<reference evidence="2" key="1">
    <citation type="submission" date="2021-06" db="EMBL/GenBank/DDBJ databases">
        <authorList>
            <person name="Kallberg Y."/>
            <person name="Tangrot J."/>
            <person name="Rosling A."/>
        </authorList>
    </citation>
    <scope>NUCLEOTIDE SEQUENCE</scope>
    <source>
        <strain evidence="2">FL130A</strain>
    </source>
</reference>
<dbReference type="Proteomes" id="UP000789508">
    <property type="component" value="Unassembled WGS sequence"/>
</dbReference>
<evidence type="ECO:0000313" key="3">
    <source>
        <dbReference type="Proteomes" id="UP000789508"/>
    </source>
</evidence>
<sequence length="40" mass="4686">SLLPRHANHSTSPQSHSRRVKYDTIGEIQYPELRHIYNIA</sequence>
<keyword evidence="3" id="KW-1185">Reference proteome</keyword>
<evidence type="ECO:0000256" key="1">
    <source>
        <dbReference type="SAM" id="MobiDB-lite"/>
    </source>
</evidence>
<proteinExistence type="predicted"/>
<comment type="caution">
    <text evidence="2">The sequence shown here is derived from an EMBL/GenBank/DDBJ whole genome shotgun (WGS) entry which is preliminary data.</text>
</comment>
<accession>A0A9N9G409</accession>